<dbReference type="STRING" id="1684307.A0A316UBU3"/>
<dbReference type="RefSeq" id="XP_025349860.1">
    <property type="nucleotide sequence ID" value="XM_025491565.1"/>
</dbReference>
<keyword evidence="3" id="KW-0963">Cytoplasm</keyword>
<keyword evidence="8" id="KW-1185">Reference proteome</keyword>
<accession>A0A316UBU3</accession>
<dbReference type="PANTHER" id="PTHR47107">
    <property type="entry name" value="SVF1-LIKE PROTEIN YDR222W-RELATED"/>
    <property type="match status" value="1"/>
</dbReference>
<dbReference type="Pfam" id="PF08622">
    <property type="entry name" value="Svf1"/>
    <property type="match status" value="1"/>
</dbReference>
<feature type="compositionally biased region" description="Low complexity" evidence="4">
    <location>
        <begin position="311"/>
        <end position="326"/>
    </location>
</feature>
<evidence type="ECO:0000256" key="1">
    <source>
        <dbReference type="ARBA" id="ARBA00004496"/>
    </source>
</evidence>
<protein>
    <submittedName>
        <fullName evidence="7">Oxidative stress survival, Svf1-like protein</fullName>
    </submittedName>
</protein>
<dbReference type="PANTHER" id="PTHR47107:SF1">
    <property type="entry name" value="CERAMIDE-BINDING PROTEIN SVF1-RELATED"/>
    <property type="match status" value="1"/>
</dbReference>
<dbReference type="EMBL" id="KZ819322">
    <property type="protein sequence ID" value="PWN22700.1"/>
    <property type="molecule type" value="Genomic_DNA"/>
</dbReference>
<evidence type="ECO:0000256" key="3">
    <source>
        <dbReference type="ARBA" id="ARBA00022490"/>
    </source>
</evidence>
<dbReference type="GO" id="GO:0005737">
    <property type="term" value="C:cytoplasm"/>
    <property type="evidence" value="ECO:0007669"/>
    <property type="project" value="UniProtKB-SubCell"/>
</dbReference>
<comment type="similarity">
    <text evidence="2">Belongs to the SVF1 family.</text>
</comment>
<sequence length="466" mass="49873">MSGWGSWLSNAGASGGSPAVKEGNFHAITDTVPQDSLYGALEPSDLEWTCAGGFVTETQTWYTILKDGSFATSQIIHSAVGLWYPQIQVTFKYFNPKTNQKIWKSVNVTKFTTPPPEGFRNKKWDKRSSKSDQYSALFETLDDGSEKYTIEANMSDDLQLAYSFTRPAAAKGWKLGSGANGGKSIFGSNPSSPDGYVVHRFWPTAKSTGHFIIKGQAIDAEGQGMFVHAIQGMRPNLVASKWNFCNFQSPDLGGVQAIMMEFTTTSEYGGASAGGQSKSSSETGGRESMTVNIGSVTVGGELVAVTAATRGSKSSPSDPSKGSQSSVKHLDRVLDNETGYLAPQSIQFTWEGPQLTSTGGDRKGDTSKLVRASTKVELGKPSPVSEAKGLVDKVDVLAEIPYMVRKVVNYVAGTKPYIYQTLNPASLSLTVPSGEHAVDGQKVEGSLFEEHTFISSVVGDNITGGK</sequence>
<dbReference type="InterPro" id="IPR013931">
    <property type="entry name" value="Svf1-like_N"/>
</dbReference>
<proteinExistence type="inferred from homology"/>
<dbReference type="OrthoDB" id="2590239at2759"/>
<feature type="domain" description="Svf1-like N-terminal" evidence="5">
    <location>
        <begin position="56"/>
        <end position="231"/>
    </location>
</feature>
<evidence type="ECO:0000313" key="8">
    <source>
        <dbReference type="Proteomes" id="UP000245942"/>
    </source>
</evidence>
<gene>
    <name evidence="7" type="ORF">BCV69DRAFT_280303</name>
</gene>
<dbReference type="GeneID" id="37013299"/>
<evidence type="ECO:0000259" key="6">
    <source>
        <dbReference type="Pfam" id="PF17187"/>
    </source>
</evidence>
<evidence type="ECO:0000256" key="4">
    <source>
        <dbReference type="SAM" id="MobiDB-lite"/>
    </source>
</evidence>
<evidence type="ECO:0000313" key="7">
    <source>
        <dbReference type="EMBL" id="PWN22700.1"/>
    </source>
</evidence>
<dbReference type="GO" id="GO:0006979">
    <property type="term" value="P:response to oxidative stress"/>
    <property type="evidence" value="ECO:0007669"/>
    <property type="project" value="InterPro"/>
</dbReference>
<dbReference type="InterPro" id="IPR051385">
    <property type="entry name" value="Ceramide-binding_SVF1"/>
</dbReference>
<name>A0A316UBU3_9BASI</name>
<feature type="region of interest" description="Disordered" evidence="4">
    <location>
        <begin position="308"/>
        <end position="328"/>
    </location>
</feature>
<evidence type="ECO:0000256" key="2">
    <source>
        <dbReference type="ARBA" id="ARBA00009069"/>
    </source>
</evidence>
<dbReference type="Pfam" id="PF17187">
    <property type="entry name" value="Svf1_C"/>
    <property type="match status" value="1"/>
</dbReference>
<reference evidence="7 8" key="1">
    <citation type="journal article" date="2018" name="Mol. Biol. Evol.">
        <title>Broad Genomic Sampling Reveals a Smut Pathogenic Ancestry of the Fungal Clade Ustilaginomycotina.</title>
        <authorList>
            <person name="Kijpornyongpan T."/>
            <person name="Mondo S.J."/>
            <person name="Barry K."/>
            <person name="Sandor L."/>
            <person name="Lee J."/>
            <person name="Lipzen A."/>
            <person name="Pangilinan J."/>
            <person name="LaButti K."/>
            <person name="Hainaut M."/>
            <person name="Henrissat B."/>
            <person name="Grigoriev I.V."/>
            <person name="Spatafora J.W."/>
            <person name="Aime M.C."/>
        </authorList>
    </citation>
    <scope>NUCLEOTIDE SEQUENCE [LARGE SCALE GENOMIC DNA]</scope>
    <source>
        <strain evidence="7 8">MCA 4718</strain>
    </source>
</reference>
<feature type="region of interest" description="Disordered" evidence="4">
    <location>
        <begin position="269"/>
        <end position="292"/>
    </location>
</feature>
<dbReference type="InterPro" id="IPR033394">
    <property type="entry name" value="Svf1-like_C"/>
</dbReference>
<feature type="domain" description="Svf1-like C-terminal" evidence="6">
    <location>
        <begin position="233"/>
        <end position="455"/>
    </location>
</feature>
<comment type="subcellular location">
    <subcellularLocation>
        <location evidence="1">Cytoplasm</location>
    </subcellularLocation>
</comment>
<evidence type="ECO:0000259" key="5">
    <source>
        <dbReference type="Pfam" id="PF08622"/>
    </source>
</evidence>
<dbReference type="Proteomes" id="UP000245942">
    <property type="component" value="Unassembled WGS sequence"/>
</dbReference>
<organism evidence="7 8">
    <name type="scientific">Pseudomicrostroma glucosiphilum</name>
    <dbReference type="NCBI Taxonomy" id="1684307"/>
    <lineage>
        <taxon>Eukaryota</taxon>
        <taxon>Fungi</taxon>
        <taxon>Dikarya</taxon>
        <taxon>Basidiomycota</taxon>
        <taxon>Ustilaginomycotina</taxon>
        <taxon>Exobasidiomycetes</taxon>
        <taxon>Microstromatales</taxon>
        <taxon>Microstromatales incertae sedis</taxon>
        <taxon>Pseudomicrostroma</taxon>
    </lineage>
</organism>
<dbReference type="AlphaFoldDB" id="A0A316UBU3"/>